<dbReference type="EMBL" id="JALPRF010000014">
    <property type="protein sequence ID" value="MCK8495978.1"/>
    <property type="molecule type" value="Genomic_DNA"/>
</dbReference>
<keyword evidence="1" id="KW-0472">Membrane</keyword>
<sequence length="132" mass="14541">MKILPNKPYLISWLAIPLLVLVGLLFREHTLNVQFYDTYFVIANLHVALAGSILLLVVGMGYWLIGLSGKTTDPFVARSHLSLTIGGLVIVTSPLFSSDRLAGTEWLFLVLLTLLLAQCAYIVNSVATLLRK</sequence>
<gene>
    <name evidence="2" type="ORF">M0L20_29200</name>
</gene>
<keyword evidence="3" id="KW-1185">Reference proteome</keyword>
<feature type="transmembrane region" description="Helical" evidence="1">
    <location>
        <begin position="9"/>
        <end position="26"/>
    </location>
</feature>
<reference evidence="2 3" key="1">
    <citation type="submission" date="2022-04" db="EMBL/GenBank/DDBJ databases">
        <title>Spirosoma sp. strain RP8 genome sequencing and assembly.</title>
        <authorList>
            <person name="Jung Y."/>
        </authorList>
    </citation>
    <scope>NUCLEOTIDE SEQUENCE [LARGE SCALE GENOMIC DNA]</scope>
    <source>
        <strain evidence="2 3">RP8</strain>
    </source>
</reference>
<dbReference type="Gene3D" id="1.20.210.10">
    <property type="entry name" value="Cytochrome c oxidase-like, subunit I domain"/>
    <property type="match status" value="1"/>
</dbReference>
<protein>
    <submittedName>
        <fullName evidence="2">Cbb3-type cytochrome c oxidase subunit I</fullName>
    </submittedName>
</protein>
<feature type="transmembrane region" description="Helical" evidence="1">
    <location>
        <begin position="108"/>
        <end position="130"/>
    </location>
</feature>
<accession>A0ABT0HUT6</accession>
<dbReference type="RefSeq" id="WP_248480805.1">
    <property type="nucleotide sequence ID" value="NZ_JALPRF010000014.1"/>
</dbReference>
<dbReference type="InterPro" id="IPR036927">
    <property type="entry name" value="Cyt_c_oxase-like_su1_sf"/>
</dbReference>
<name>A0ABT0HUT6_9BACT</name>
<evidence type="ECO:0000256" key="1">
    <source>
        <dbReference type="SAM" id="Phobius"/>
    </source>
</evidence>
<dbReference type="SUPFAM" id="SSF81442">
    <property type="entry name" value="Cytochrome c oxidase subunit I-like"/>
    <property type="match status" value="1"/>
</dbReference>
<keyword evidence="1" id="KW-0812">Transmembrane</keyword>
<evidence type="ECO:0000313" key="2">
    <source>
        <dbReference type="EMBL" id="MCK8495978.1"/>
    </source>
</evidence>
<evidence type="ECO:0000313" key="3">
    <source>
        <dbReference type="Proteomes" id="UP001202180"/>
    </source>
</evidence>
<dbReference type="Proteomes" id="UP001202180">
    <property type="component" value="Unassembled WGS sequence"/>
</dbReference>
<feature type="transmembrane region" description="Helical" evidence="1">
    <location>
        <begin position="75"/>
        <end position="96"/>
    </location>
</feature>
<organism evidence="2 3">
    <name type="scientific">Spirosoma liriopis</name>
    <dbReference type="NCBI Taxonomy" id="2937440"/>
    <lineage>
        <taxon>Bacteria</taxon>
        <taxon>Pseudomonadati</taxon>
        <taxon>Bacteroidota</taxon>
        <taxon>Cytophagia</taxon>
        <taxon>Cytophagales</taxon>
        <taxon>Cytophagaceae</taxon>
        <taxon>Spirosoma</taxon>
    </lineage>
</organism>
<keyword evidence="1" id="KW-1133">Transmembrane helix</keyword>
<proteinExistence type="predicted"/>
<feature type="transmembrane region" description="Helical" evidence="1">
    <location>
        <begin position="38"/>
        <end position="63"/>
    </location>
</feature>
<comment type="caution">
    <text evidence="2">The sequence shown here is derived from an EMBL/GenBank/DDBJ whole genome shotgun (WGS) entry which is preliminary data.</text>
</comment>